<dbReference type="GO" id="GO:0042910">
    <property type="term" value="F:xenobiotic transmembrane transporter activity"/>
    <property type="evidence" value="ECO:0007669"/>
    <property type="project" value="InterPro"/>
</dbReference>
<dbReference type="Proteomes" id="UP000007305">
    <property type="component" value="Chromosome 10"/>
</dbReference>
<proteinExistence type="inferred from homology"/>
<dbReference type="Pfam" id="PF00561">
    <property type="entry name" value="Abhydrolase_1"/>
    <property type="match status" value="1"/>
</dbReference>
<sequence>MAPVLPVAQGCGKHIVLVHGGCLGGWSWFKVATALRAAGYRTDKPDLAASGVDPRALREVPTFRDYTEPLLKLLASLPDGERVVLVGHSLGGVSVALAAETFPDKVAAVVFLCAFMPDCAARPSHVLEKFVEGKWLEWMDIEVKPQDGEGKLTTSMLFGPRIIREKFTQLCSPEITTLLAAIPTIGYARILDIGRGARYWSTRSPSPPRVWTACDGWFTIVVFDHAKWVVSSSLGSFSSNGLTISSKLPRFSDMYTLTIASVDPQSIAANKPIHFTKSVTKCQNTEAISYMITYGFVAVISTRVSNEPGARNIANAKKALTVSLALSLMLGVAFLLLLGLDHDLLVRLFTTSEAVVSAFASMTPLLIGSVVLDSTQGVLCGVARGCGWQHLAAWTNLVAFYVIGLPLATLFGFTLGFQTKGLWMGQICGLLCQNCVLFSSPCEPTGRS</sequence>
<dbReference type="AlphaFoldDB" id="A0A804RHZ8"/>
<keyword evidence="3" id="KW-0812">Transmembrane</keyword>
<evidence type="ECO:0000313" key="5">
    <source>
        <dbReference type="EnsemblPlants" id="Zm00001eb420270_P001"/>
    </source>
</evidence>
<dbReference type="GO" id="GO:0009694">
    <property type="term" value="P:jasmonic acid metabolic process"/>
    <property type="evidence" value="ECO:0000318"/>
    <property type="project" value="GO_Central"/>
</dbReference>
<keyword evidence="3" id="KW-1133">Transmembrane helix</keyword>
<organism evidence="5 6">
    <name type="scientific">Zea mays</name>
    <name type="common">Maize</name>
    <dbReference type="NCBI Taxonomy" id="4577"/>
    <lineage>
        <taxon>Eukaryota</taxon>
        <taxon>Viridiplantae</taxon>
        <taxon>Streptophyta</taxon>
        <taxon>Embryophyta</taxon>
        <taxon>Tracheophyta</taxon>
        <taxon>Spermatophyta</taxon>
        <taxon>Magnoliopsida</taxon>
        <taxon>Liliopsida</taxon>
        <taxon>Poales</taxon>
        <taxon>Poaceae</taxon>
        <taxon>PACMAD clade</taxon>
        <taxon>Panicoideae</taxon>
        <taxon>Andropogonodae</taxon>
        <taxon>Andropogoneae</taxon>
        <taxon>Tripsacinae</taxon>
        <taxon>Zea</taxon>
    </lineage>
</organism>
<dbReference type="Gramene" id="Zm00001eb420270_T001">
    <property type="protein sequence ID" value="Zm00001eb420270_P001"/>
    <property type="gene ID" value="Zm00001eb420270"/>
</dbReference>
<dbReference type="PANTHER" id="PTHR10992:SF1083">
    <property type="entry name" value="METHYLESTERASE 1"/>
    <property type="match status" value="1"/>
</dbReference>
<evidence type="ECO:0000256" key="2">
    <source>
        <dbReference type="ARBA" id="ARBA00022801"/>
    </source>
</evidence>
<reference evidence="5" key="2">
    <citation type="submission" date="2019-07" db="EMBL/GenBank/DDBJ databases">
        <authorList>
            <person name="Seetharam A."/>
            <person name="Woodhouse M."/>
            <person name="Cannon E."/>
        </authorList>
    </citation>
    <scope>NUCLEOTIDE SEQUENCE [LARGE SCALE GENOMIC DNA]</scope>
    <source>
        <strain evidence="5">cv. B73</strain>
    </source>
</reference>
<keyword evidence="6" id="KW-1185">Reference proteome</keyword>
<dbReference type="InterPro" id="IPR045889">
    <property type="entry name" value="MES/HNL"/>
</dbReference>
<dbReference type="InterPro" id="IPR000073">
    <property type="entry name" value="AB_hydrolase_1"/>
</dbReference>
<name>A0A804RHZ8_MAIZE</name>
<dbReference type="InterPro" id="IPR029058">
    <property type="entry name" value="AB_hydrolase_fold"/>
</dbReference>
<dbReference type="GO" id="GO:0016020">
    <property type="term" value="C:membrane"/>
    <property type="evidence" value="ECO:0007669"/>
    <property type="project" value="InterPro"/>
</dbReference>
<feature type="transmembrane region" description="Helical" evidence="3">
    <location>
        <begin position="398"/>
        <end position="417"/>
    </location>
</feature>
<feature type="transmembrane region" description="Helical" evidence="3">
    <location>
        <begin position="318"/>
        <end position="340"/>
    </location>
</feature>
<dbReference type="GO" id="GO:0080031">
    <property type="term" value="F:methyl salicylate esterase activity"/>
    <property type="evidence" value="ECO:0000318"/>
    <property type="project" value="GO_Central"/>
</dbReference>
<dbReference type="InterPro" id="IPR002528">
    <property type="entry name" value="MATE_fam"/>
</dbReference>
<dbReference type="GO" id="GO:0080032">
    <property type="term" value="F:methyl jasmonate esterase activity"/>
    <property type="evidence" value="ECO:0000318"/>
    <property type="project" value="GO_Central"/>
</dbReference>
<dbReference type="EnsemblPlants" id="Zm00001eb420270_T001">
    <property type="protein sequence ID" value="Zm00001eb420270_P001"/>
    <property type="gene ID" value="Zm00001eb420270"/>
</dbReference>
<dbReference type="Gene3D" id="3.40.50.1820">
    <property type="entry name" value="alpha/beta hydrolase"/>
    <property type="match status" value="1"/>
</dbReference>
<dbReference type="GO" id="GO:0080030">
    <property type="term" value="F:methyl indole-3-acetate esterase activity"/>
    <property type="evidence" value="ECO:0000318"/>
    <property type="project" value="GO_Central"/>
</dbReference>
<dbReference type="GO" id="GO:0009696">
    <property type="term" value="P:salicylic acid metabolic process"/>
    <property type="evidence" value="ECO:0000318"/>
    <property type="project" value="GO_Central"/>
</dbReference>
<dbReference type="GO" id="GO:0015297">
    <property type="term" value="F:antiporter activity"/>
    <property type="evidence" value="ECO:0007669"/>
    <property type="project" value="InterPro"/>
</dbReference>
<evidence type="ECO:0000259" key="4">
    <source>
        <dbReference type="Pfam" id="PF00561"/>
    </source>
</evidence>
<protein>
    <recommendedName>
        <fullName evidence="3">Protein DETOXIFICATION</fullName>
    </recommendedName>
    <alternativeName>
        <fullName evidence="3">Multidrug and toxic compound extrusion protein</fullName>
    </alternativeName>
</protein>
<dbReference type="SUPFAM" id="SSF53474">
    <property type="entry name" value="alpha/beta-Hydrolases"/>
    <property type="match status" value="1"/>
</dbReference>
<dbReference type="Pfam" id="PF01554">
    <property type="entry name" value="MatE"/>
    <property type="match status" value="1"/>
</dbReference>
<evidence type="ECO:0000256" key="3">
    <source>
        <dbReference type="RuleBase" id="RU004914"/>
    </source>
</evidence>
<comment type="caution">
    <text evidence="3">Lacks conserved residue(s) required for the propagation of feature annotation.</text>
</comment>
<feature type="domain" description="AB hydrolase-1" evidence="4">
    <location>
        <begin position="13"/>
        <end position="120"/>
    </location>
</feature>
<keyword evidence="3" id="KW-0472">Membrane</keyword>
<dbReference type="PANTHER" id="PTHR10992">
    <property type="entry name" value="METHYLESTERASE FAMILY MEMBER"/>
    <property type="match status" value="1"/>
</dbReference>
<accession>A0A804RHZ8</accession>
<reference evidence="5" key="3">
    <citation type="submission" date="2021-05" db="UniProtKB">
        <authorList>
            <consortium name="EnsemblPlants"/>
        </authorList>
    </citation>
    <scope>IDENTIFICATION</scope>
    <source>
        <strain evidence="5">cv. B73</strain>
    </source>
</reference>
<dbReference type="InParanoid" id="A0A804RHZ8"/>
<comment type="similarity">
    <text evidence="1 3">Belongs to the multi antimicrobial extrusion (MATE) (TC 2.A.66.1) family.</text>
</comment>
<evidence type="ECO:0000313" key="6">
    <source>
        <dbReference type="Proteomes" id="UP000007305"/>
    </source>
</evidence>
<evidence type="ECO:0000256" key="1">
    <source>
        <dbReference type="ARBA" id="ARBA00010199"/>
    </source>
</evidence>
<keyword evidence="2" id="KW-0378">Hydrolase</keyword>
<reference evidence="6" key="1">
    <citation type="journal article" date="2009" name="Science">
        <title>The B73 maize genome: complexity, diversity, and dynamics.</title>
        <authorList>
            <person name="Schnable P.S."/>
            <person name="Ware D."/>
            <person name="Fulton R.S."/>
            <person name="Stein J.C."/>
            <person name="Wei F."/>
            <person name="Pasternak S."/>
            <person name="Liang C."/>
            <person name="Zhang J."/>
            <person name="Fulton L."/>
            <person name="Graves T.A."/>
            <person name="Minx P."/>
            <person name="Reily A.D."/>
            <person name="Courtney L."/>
            <person name="Kruchowski S.S."/>
            <person name="Tomlinson C."/>
            <person name="Strong C."/>
            <person name="Delehaunty K."/>
            <person name="Fronick C."/>
            <person name="Courtney B."/>
            <person name="Rock S.M."/>
            <person name="Belter E."/>
            <person name="Du F."/>
            <person name="Kim K."/>
            <person name="Abbott R.M."/>
            <person name="Cotton M."/>
            <person name="Levy A."/>
            <person name="Marchetto P."/>
            <person name="Ochoa K."/>
            <person name="Jackson S.M."/>
            <person name="Gillam B."/>
            <person name="Chen W."/>
            <person name="Yan L."/>
            <person name="Higginbotham J."/>
            <person name="Cardenas M."/>
            <person name="Waligorski J."/>
            <person name="Applebaum E."/>
            <person name="Phelps L."/>
            <person name="Falcone J."/>
            <person name="Kanchi K."/>
            <person name="Thane T."/>
            <person name="Scimone A."/>
            <person name="Thane N."/>
            <person name="Henke J."/>
            <person name="Wang T."/>
            <person name="Ruppert J."/>
            <person name="Shah N."/>
            <person name="Rotter K."/>
            <person name="Hodges J."/>
            <person name="Ingenthron E."/>
            <person name="Cordes M."/>
            <person name="Kohlberg S."/>
            <person name="Sgro J."/>
            <person name="Delgado B."/>
            <person name="Mead K."/>
            <person name="Chinwalla A."/>
            <person name="Leonard S."/>
            <person name="Crouse K."/>
            <person name="Collura K."/>
            <person name="Kudrna D."/>
            <person name="Currie J."/>
            <person name="He R."/>
            <person name="Angelova A."/>
            <person name="Rajasekar S."/>
            <person name="Mueller T."/>
            <person name="Lomeli R."/>
            <person name="Scara G."/>
            <person name="Ko A."/>
            <person name="Delaney K."/>
            <person name="Wissotski M."/>
            <person name="Lopez G."/>
            <person name="Campos D."/>
            <person name="Braidotti M."/>
            <person name="Ashley E."/>
            <person name="Golser W."/>
            <person name="Kim H."/>
            <person name="Lee S."/>
            <person name="Lin J."/>
            <person name="Dujmic Z."/>
            <person name="Kim W."/>
            <person name="Talag J."/>
            <person name="Zuccolo A."/>
            <person name="Fan C."/>
            <person name="Sebastian A."/>
            <person name="Kramer M."/>
            <person name="Spiegel L."/>
            <person name="Nascimento L."/>
            <person name="Zutavern T."/>
            <person name="Miller B."/>
            <person name="Ambroise C."/>
            <person name="Muller S."/>
            <person name="Spooner W."/>
            <person name="Narechania A."/>
            <person name="Ren L."/>
            <person name="Wei S."/>
            <person name="Kumari S."/>
            <person name="Faga B."/>
            <person name="Levy M.J."/>
            <person name="McMahan L."/>
            <person name="Van Buren P."/>
            <person name="Vaughn M.W."/>
            <person name="Ying K."/>
            <person name="Yeh C.-T."/>
            <person name="Emrich S.J."/>
            <person name="Jia Y."/>
            <person name="Kalyanaraman A."/>
            <person name="Hsia A.-P."/>
            <person name="Barbazuk W.B."/>
            <person name="Baucom R.S."/>
            <person name="Brutnell T.P."/>
            <person name="Carpita N.C."/>
            <person name="Chaparro C."/>
            <person name="Chia J.-M."/>
            <person name="Deragon J.-M."/>
            <person name="Estill J.C."/>
            <person name="Fu Y."/>
            <person name="Jeddeloh J.A."/>
            <person name="Han Y."/>
            <person name="Lee H."/>
            <person name="Li P."/>
            <person name="Lisch D.R."/>
            <person name="Liu S."/>
            <person name="Liu Z."/>
            <person name="Nagel D.H."/>
            <person name="McCann M.C."/>
            <person name="SanMiguel P."/>
            <person name="Myers A.M."/>
            <person name="Nettleton D."/>
            <person name="Nguyen J."/>
            <person name="Penning B.W."/>
            <person name="Ponnala L."/>
            <person name="Schneider K.L."/>
            <person name="Schwartz D.C."/>
            <person name="Sharma A."/>
            <person name="Soderlund C."/>
            <person name="Springer N.M."/>
            <person name="Sun Q."/>
            <person name="Wang H."/>
            <person name="Waterman M."/>
            <person name="Westerman R."/>
            <person name="Wolfgruber T.K."/>
            <person name="Yang L."/>
            <person name="Yu Y."/>
            <person name="Zhang L."/>
            <person name="Zhou S."/>
            <person name="Zhu Q."/>
            <person name="Bennetzen J.L."/>
            <person name="Dawe R.K."/>
            <person name="Jiang J."/>
            <person name="Jiang N."/>
            <person name="Presting G.G."/>
            <person name="Wessler S.R."/>
            <person name="Aluru S."/>
            <person name="Martienssen R.A."/>
            <person name="Clifton S.W."/>
            <person name="McCombie W.R."/>
            <person name="Wing R.A."/>
            <person name="Wilson R.K."/>
        </authorList>
    </citation>
    <scope>NUCLEOTIDE SEQUENCE [LARGE SCALE GENOMIC DNA]</scope>
    <source>
        <strain evidence="6">cv. B73</strain>
    </source>
</reference>